<dbReference type="InterPro" id="IPR000160">
    <property type="entry name" value="GGDEF_dom"/>
</dbReference>
<dbReference type="EMBL" id="FUZI01000004">
    <property type="protein sequence ID" value="SKC32923.1"/>
    <property type="molecule type" value="Genomic_DNA"/>
</dbReference>
<organism evidence="6 7">
    <name type="scientific">Photobacterium piscicola</name>
    <dbReference type="NCBI Taxonomy" id="1378299"/>
    <lineage>
        <taxon>Bacteria</taxon>
        <taxon>Pseudomonadati</taxon>
        <taxon>Pseudomonadota</taxon>
        <taxon>Gammaproteobacteria</taxon>
        <taxon>Vibrionales</taxon>
        <taxon>Vibrionaceae</taxon>
        <taxon>Photobacterium</taxon>
    </lineage>
</organism>
<dbReference type="AlphaFoldDB" id="A0A1T5I1I6"/>
<evidence type="ECO:0000256" key="2">
    <source>
        <dbReference type="ARBA" id="ARBA00012528"/>
    </source>
</evidence>
<dbReference type="NCBIfam" id="TIGR00254">
    <property type="entry name" value="GGDEF"/>
    <property type="match status" value="1"/>
</dbReference>
<evidence type="ECO:0000256" key="1">
    <source>
        <dbReference type="ARBA" id="ARBA00001946"/>
    </source>
</evidence>
<keyword evidence="4" id="KW-0812">Transmembrane</keyword>
<feature type="transmembrane region" description="Helical" evidence="4">
    <location>
        <begin position="31"/>
        <end position="49"/>
    </location>
</feature>
<comment type="catalytic activity">
    <reaction evidence="3">
        <text>2 GTP = 3',3'-c-di-GMP + 2 diphosphate</text>
        <dbReference type="Rhea" id="RHEA:24898"/>
        <dbReference type="ChEBI" id="CHEBI:33019"/>
        <dbReference type="ChEBI" id="CHEBI:37565"/>
        <dbReference type="ChEBI" id="CHEBI:58805"/>
        <dbReference type="EC" id="2.7.7.65"/>
    </reaction>
</comment>
<feature type="domain" description="GGDEF" evidence="5">
    <location>
        <begin position="386"/>
        <end position="517"/>
    </location>
</feature>
<dbReference type="Gene3D" id="3.30.450.20">
    <property type="entry name" value="PAS domain"/>
    <property type="match status" value="1"/>
</dbReference>
<sequence length="533" mass="61657">MSKIEHHIFKKNDSERKFNHFIFENKFVKKIVIILCNMLILAGLVTISIRNDIHETQLYVQENLNQIKNAMNTLAFRNQRYASTVTKAINDLKNQQLQALVTIHYYPKLKEFGFNRGIYPDNLLNGTLLGPGKPNKHIQNDTHIFALLDDLWAEQQHHSITYNYYYISHTLEYFYLSSKSNAINFNATREFFSSPKYKDQRSESQPVTSLYNGFYYTAPYLDFFSNRMVITIKSPVYNKDQVVGDIGVDIPVKSLLSSITLPNKLKSSLNLYLYDVNKKKRIDIFKGYNHTLLPSIQVYTRLSNNILIHANISSTIFITFAVQILTFGLLILIALNYMNATLRKYKSQKQYYQLEAYTDQLTGLFNRRILDTVIKKTLEENRAIDKPISMIVFDANDFKTINDTYGHDIGDLALKHISSTIDDMTRDSDICIRLGGDEFCIILPNADLEQALLMADRLELAIFSGYFCHYHIKVAISTGCTVIKPNENLHDALIRADKTLYKNKENKAENRKALQQQLNNYVFKSPPSFQKKE</sequence>
<name>A0A1T5I1I6_9GAMM</name>
<dbReference type="PROSITE" id="PS50887">
    <property type="entry name" value="GGDEF"/>
    <property type="match status" value="1"/>
</dbReference>
<protein>
    <recommendedName>
        <fullName evidence="2">diguanylate cyclase</fullName>
        <ecNumber evidence="2">2.7.7.65</ecNumber>
    </recommendedName>
</protein>
<dbReference type="FunFam" id="3.30.70.270:FF:000001">
    <property type="entry name" value="Diguanylate cyclase domain protein"/>
    <property type="match status" value="1"/>
</dbReference>
<keyword evidence="4" id="KW-0472">Membrane</keyword>
<accession>A0A1T5I1I6</accession>
<proteinExistence type="predicted"/>
<dbReference type="CDD" id="cd01949">
    <property type="entry name" value="GGDEF"/>
    <property type="match status" value="1"/>
</dbReference>
<dbReference type="Pfam" id="PF00990">
    <property type="entry name" value="GGDEF"/>
    <property type="match status" value="1"/>
</dbReference>
<evidence type="ECO:0000313" key="7">
    <source>
        <dbReference type="Proteomes" id="UP000189966"/>
    </source>
</evidence>
<dbReference type="PANTHER" id="PTHR45138">
    <property type="entry name" value="REGULATORY COMPONENTS OF SENSORY TRANSDUCTION SYSTEM"/>
    <property type="match status" value="1"/>
</dbReference>
<keyword evidence="6" id="KW-0548">Nucleotidyltransferase</keyword>
<dbReference type="InterPro" id="IPR043128">
    <property type="entry name" value="Rev_trsase/Diguanyl_cyclase"/>
</dbReference>
<dbReference type="PANTHER" id="PTHR45138:SF9">
    <property type="entry name" value="DIGUANYLATE CYCLASE DGCM-RELATED"/>
    <property type="match status" value="1"/>
</dbReference>
<dbReference type="SUPFAM" id="SSF55073">
    <property type="entry name" value="Nucleotide cyclase"/>
    <property type="match status" value="1"/>
</dbReference>
<dbReference type="InterPro" id="IPR029787">
    <property type="entry name" value="Nucleotide_cyclase"/>
</dbReference>
<dbReference type="Proteomes" id="UP000189966">
    <property type="component" value="Unassembled WGS sequence"/>
</dbReference>
<dbReference type="Gene3D" id="3.30.70.270">
    <property type="match status" value="1"/>
</dbReference>
<keyword evidence="6" id="KW-0808">Transferase</keyword>
<evidence type="ECO:0000256" key="3">
    <source>
        <dbReference type="ARBA" id="ARBA00034247"/>
    </source>
</evidence>
<comment type="cofactor">
    <cofactor evidence="1">
        <name>Mg(2+)</name>
        <dbReference type="ChEBI" id="CHEBI:18420"/>
    </cofactor>
</comment>
<reference evidence="6 7" key="1">
    <citation type="submission" date="2017-02" db="EMBL/GenBank/DDBJ databases">
        <authorList>
            <person name="Peterson S.W."/>
        </authorList>
    </citation>
    <scope>NUCLEOTIDE SEQUENCE [LARGE SCALE GENOMIC DNA]</scope>
    <source>
        <strain evidence="7">type strain: NCCB 100098</strain>
    </source>
</reference>
<gene>
    <name evidence="6" type="primary">yeaJ</name>
    <name evidence="6" type="ORF">CZ809_02451</name>
</gene>
<dbReference type="EC" id="2.7.7.65" evidence="2"/>
<evidence type="ECO:0000313" key="6">
    <source>
        <dbReference type="EMBL" id="SKC32923.1"/>
    </source>
</evidence>
<feature type="transmembrane region" description="Helical" evidence="4">
    <location>
        <begin position="316"/>
        <end position="338"/>
    </location>
</feature>
<dbReference type="SMART" id="SM00267">
    <property type="entry name" value="GGDEF"/>
    <property type="match status" value="1"/>
</dbReference>
<dbReference type="GO" id="GO:0052621">
    <property type="term" value="F:diguanylate cyclase activity"/>
    <property type="evidence" value="ECO:0007669"/>
    <property type="project" value="UniProtKB-EC"/>
</dbReference>
<evidence type="ECO:0000256" key="4">
    <source>
        <dbReference type="SAM" id="Phobius"/>
    </source>
</evidence>
<evidence type="ECO:0000259" key="5">
    <source>
        <dbReference type="PROSITE" id="PS50887"/>
    </source>
</evidence>
<keyword evidence="4" id="KW-1133">Transmembrane helix</keyword>
<dbReference type="InterPro" id="IPR050469">
    <property type="entry name" value="Diguanylate_Cyclase"/>
</dbReference>